<dbReference type="AlphaFoldDB" id="A0A371DKD4"/>
<evidence type="ECO:0000313" key="2">
    <source>
        <dbReference type="Proteomes" id="UP000256964"/>
    </source>
</evidence>
<accession>A0A371DKD4</accession>
<gene>
    <name evidence="1" type="ORF">OH76DRAFT_61225</name>
</gene>
<protein>
    <submittedName>
        <fullName evidence="1">Uncharacterized protein</fullName>
    </submittedName>
</protein>
<reference evidence="1 2" key="1">
    <citation type="journal article" date="2018" name="Biotechnol. Biofuels">
        <title>Integrative visual omics of the white-rot fungus Polyporus brumalis exposes the biotechnological potential of its oxidative enzymes for delignifying raw plant biomass.</title>
        <authorList>
            <person name="Miyauchi S."/>
            <person name="Rancon A."/>
            <person name="Drula E."/>
            <person name="Hage H."/>
            <person name="Chaduli D."/>
            <person name="Favel A."/>
            <person name="Grisel S."/>
            <person name="Henrissat B."/>
            <person name="Herpoel-Gimbert I."/>
            <person name="Ruiz-Duenas F.J."/>
            <person name="Chevret D."/>
            <person name="Hainaut M."/>
            <person name="Lin J."/>
            <person name="Wang M."/>
            <person name="Pangilinan J."/>
            <person name="Lipzen A."/>
            <person name="Lesage-Meessen L."/>
            <person name="Navarro D."/>
            <person name="Riley R."/>
            <person name="Grigoriev I.V."/>
            <person name="Zhou S."/>
            <person name="Raouche S."/>
            <person name="Rosso M.N."/>
        </authorList>
    </citation>
    <scope>NUCLEOTIDE SEQUENCE [LARGE SCALE GENOMIC DNA]</scope>
    <source>
        <strain evidence="1 2">BRFM 1820</strain>
    </source>
</reference>
<keyword evidence="2" id="KW-1185">Reference proteome</keyword>
<dbReference type="Proteomes" id="UP000256964">
    <property type="component" value="Unassembled WGS sequence"/>
</dbReference>
<name>A0A371DKD4_9APHY</name>
<proteinExistence type="predicted"/>
<organism evidence="1 2">
    <name type="scientific">Lentinus brumalis</name>
    <dbReference type="NCBI Taxonomy" id="2498619"/>
    <lineage>
        <taxon>Eukaryota</taxon>
        <taxon>Fungi</taxon>
        <taxon>Dikarya</taxon>
        <taxon>Basidiomycota</taxon>
        <taxon>Agaricomycotina</taxon>
        <taxon>Agaricomycetes</taxon>
        <taxon>Polyporales</taxon>
        <taxon>Polyporaceae</taxon>
        <taxon>Lentinus</taxon>
    </lineage>
</organism>
<sequence length="344" mass="37851">MIVSLNARAPALVLHSTYAYLHGLMSHVTEHSSHPSTNSSVSSRGRCRLKRTYPRAPFFRATYYHVHALQVPGRSSRPARSQYTRHPAHSHACRHVIGRHFACAFAAPRPPRLRPHCSPSLHDKMLCMCRSRDALCIQPPASRLRSCSTGPGSTLARANVIAALCISRCGSTPAISVQCEPRSGRGIFRAFYRLGQMCGRQSRVGQTCHCAVCTPTTSHLSMCVCVLSAGCWVLFLRQELNGLCHVGLVPRRFQSGATYVGSAFELQPSRATLGSQVQTPTRTRKRRSRVSTVCMHACGLNMNMTMNMNSNQDNIEHMINEMTDCTHGCHHASIALSGRGDARS</sequence>
<evidence type="ECO:0000313" key="1">
    <source>
        <dbReference type="EMBL" id="RDX52990.1"/>
    </source>
</evidence>
<dbReference type="EMBL" id="KZ857388">
    <property type="protein sequence ID" value="RDX52990.1"/>
    <property type="molecule type" value="Genomic_DNA"/>
</dbReference>